<dbReference type="InParanoid" id="A0A0V1B4N0"/>
<comment type="caution">
    <text evidence="1">The sequence shown here is derived from an EMBL/GenBank/DDBJ whole genome shotgun (WGS) entry which is preliminary data.</text>
</comment>
<organism evidence="1 2">
    <name type="scientific">Trichinella spiralis</name>
    <name type="common">Trichina worm</name>
    <dbReference type="NCBI Taxonomy" id="6334"/>
    <lineage>
        <taxon>Eukaryota</taxon>
        <taxon>Metazoa</taxon>
        <taxon>Ecdysozoa</taxon>
        <taxon>Nematoda</taxon>
        <taxon>Enoplea</taxon>
        <taxon>Dorylaimia</taxon>
        <taxon>Trichinellida</taxon>
        <taxon>Trichinellidae</taxon>
        <taxon>Trichinella</taxon>
    </lineage>
</organism>
<dbReference type="EMBL" id="JYDH01000109">
    <property type="protein sequence ID" value="KRY31889.1"/>
    <property type="molecule type" value="Genomic_DNA"/>
</dbReference>
<name>A0A0V1B4N0_TRISP</name>
<protein>
    <submittedName>
        <fullName evidence="1">Uncharacterized protein</fullName>
    </submittedName>
</protein>
<evidence type="ECO:0000313" key="2">
    <source>
        <dbReference type="Proteomes" id="UP000054776"/>
    </source>
</evidence>
<accession>A0A0V1B4N0</accession>
<dbReference type="Proteomes" id="UP000054776">
    <property type="component" value="Unassembled WGS sequence"/>
</dbReference>
<reference evidence="1 2" key="1">
    <citation type="submission" date="2015-01" db="EMBL/GenBank/DDBJ databases">
        <title>Evolution of Trichinella species and genotypes.</title>
        <authorList>
            <person name="Korhonen P.K."/>
            <person name="Edoardo P."/>
            <person name="Giuseppe L.R."/>
            <person name="Gasser R.B."/>
        </authorList>
    </citation>
    <scope>NUCLEOTIDE SEQUENCE [LARGE SCALE GENOMIC DNA]</scope>
    <source>
        <strain evidence="1">ISS3</strain>
    </source>
</reference>
<keyword evidence="2" id="KW-1185">Reference proteome</keyword>
<dbReference type="AlphaFoldDB" id="A0A0V1B4N0"/>
<sequence length="73" mass="8342">MELTQFEFVQDQAQVRSSITCEYYSDVAIIKRQNKQQFVLKLKCVIKLIVMTASTSALGSGKRQIAINFQLKL</sequence>
<gene>
    <name evidence="1" type="ORF">T01_7840</name>
</gene>
<proteinExistence type="predicted"/>
<evidence type="ECO:0000313" key="1">
    <source>
        <dbReference type="EMBL" id="KRY31889.1"/>
    </source>
</evidence>